<dbReference type="PANTHER" id="PTHR43201">
    <property type="entry name" value="ACYL-COA SYNTHETASE"/>
    <property type="match status" value="1"/>
</dbReference>
<comment type="similarity">
    <text evidence="5">Belongs to the ATP-dependent AMP-binding enzyme family. MenE subfamily.</text>
</comment>
<feature type="domain" description="AMP-dependent synthetase/ligase" evidence="7">
    <location>
        <begin position="6"/>
        <end position="345"/>
    </location>
</feature>
<keyword evidence="6" id="KW-1133">Transmembrane helix</keyword>
<dbReference type="GO" id="GO:0005524">
    <property type="term" value="F:ATP binding"/>
    <property type="evidence" value="ECO:0007669"/>
    <property type="project" value="UniProtKB-KW"/>
</dbReference>
<proteinExistence type="inferred from homology"/>
<dbReference type="PANTHER" id="PTHR43201:SF5">
    <property type="entry name" value="MEDIUM-CHAIN ACYL-COA LIGASE ACSF2, MITOCHONDRIAL"/>
    <property type="match status" value="1"/>
</dbReference>
<evidence type="ECO:0000313" key="10">
    <source>
        <dbReference type="Proteomes" id="UP000051131"/>
    </source>
</evidence>
<dbReference type="Pfam" id="PF13193">
    <property type="entry name" value="AMP-binding_C"/>
    <property type="match status" value="1"/>
</dbReference>
<name>A0A0R2CSQ6_9LACO</name>
<dbReference type="InterPro" id="IPR010192">
    <property type="entry name" value="MenE"/>
</dbReference>
<keyword evidence="6" id="KW-0472">Membrane</keyword>
<reference evidence="9 10" key="1">
    <citation type="journal article" date="2015" name="Genome Announc.">
        <title>Expanding the biotechnology potential of lactobacilli through comparative genomics of 213 strains and associated genera.</title>
        <authorList>
            <person name="Sun Z."/>
            <person name="Harris H.M."/>
            <person name="McCann A."/>
            <person name="Guo C."/>
            <person name="Argimon S."/>
            <person name="Zhang W."/>
            <person name="Yang X."/>
            <person name="Jeffery I.B."/>
            <person name="Cooney J.C."/>
            <person name="Kagawa T.F."/>
            <person name="Liu W."/>
            <person name="Song Y."/>
            <person name="Salvetti E."/>
            <person name="Wrobel A."/>
            <person name="Rasinkangas P."/>
            <person name="Parkhill J."/>
            <person name="Rea M.C."/>
            <person name="O'Sullivan O."/>
            <person name="Ritari J."/>
            <person name="Douillard F.P."/>
            <person name="Paul Ross R."/>
            <person name="Yang R."/>
            <person name="Briner A.E."/>
            <person name="Felis G.E."/>
            <person name="de Vos W.M."/>
            <person name="Barrangou R."/>
            <person name="Klaenhammer T.R."/>
            <person name="Caufield P.W."/>
            <person name="Cui Y."/>
            <person name="Zhang H."/>
            <person name="O'Toole P.W."/>
        </authorList>
    </citation>
    <scope>NUCLEOTIDE SEQUENCE [LARGE SCALE GENOMIC DNA]</scope>
    <source>
        <strain evidence="9 10">DSM 21116</strain>
    </source>
</reference>
<keyword evidence="4 5" id="KW-0067">ATP-binding</keyword>
<evidence type="ECO:0000256" key="6">
    <source>
        <dbReference type="SAM" id="Phobius"/>
    </source>
</evidence>
<dbReference type="GO" id="GO:0008756">
    <property type="term" value="F:o-succinylbenzoate-CoA ligase activity"/>
    <property type="evidence" value="ECO:0007669"/>
    <property type="project" value="UniProtKB-UniRule"/>
</dbReference>
<evidence type="ECO:0000313" key="9">
    <source>
        <dbReference type="EMBL" id="KRM92724.1"/>
    </source>
</evidence>
<evidence type="ECO:0000259" key="8">
    <source>
        <dbReference type="Pfam" id="PF13193"/>
    </source>
</evidence>
<dbReference type="UniPathway" id="UPA00079"/>
<feature type="domain" description="AMP-binding enzyme C-terminal" evidence="8">
    <location>
        <begin position="396"/>
        <end position="469"/>
    </location>
</feature>
<dbReference type="STRING" id="1423729.FC80_GL001663"/>
<dbReference type="GO" id="GO:0006631">
    <property type="term" value="P:fatty acid metabolic process"/>
    <property type="evidence" value="ECO:0007669"/>
    <property type="project" value="TreeGrafter"/>
</dbReference>
<keyword evidence="6" id="KW-0812">Transmembrane</keyword>
<organism evidence="9 10">
    <name type="scientific">Liquorilactobacillus cacaonum DSM 21116</name>
    <dbReference type="NCBI Taxonomy" id="1423729"/>
    <lineage>
        <taxon>Bacteria</taxon>
        <taxon>Bacillati</taxon>
        <taxon>Bacillota</taxon>
        <taxon>Bacilli</taxon>
        <taxon>Lactobacillales</taxon>
        <taxon>Lactobacillaceae</taxon>
        <taxon>Liquorilactobacillus</taxon>
    </lineage>
</organism>
<dbReference type="NCBIfam" id="NF002966">
    <property type="entry name" value="PRK03640.1"/>
    <property type="match status" value="1"/>
</dbReference>
<comment type="caution">
    <text evidence="9">The sequence shown here is derived from an EMBL/GenBank/DDBJ whole genome shotgun (WGS) entry which is preliminary data.</text>
</comment>
<keyword evidence="3 5" id="KW-0547">Nucleotide-binding</keyword>
<dbReference type="Gene3D" id="3.40.50.12780">
    <property type="entry name" value="N-terminal domain of ligase-like"/>
    <property type="match status" value="1"/>
</dbReference>
<evidence type="ECO:0000256" key="5">
    <source>
        <dbReference type="HAMAP-Rule" id="MF_00731"/>
    </source>
</evidence>
<evidence type="ECO:0000256" key="4">
    <source>
        <dbReference type="ARBA" id="ARBA00022840"/>
    </source>
</evidence>
<dbReference type="OrthoDB" id="9762242at2"/>
<keyword evidence="2 5" id="KW-0436">Ligase</keyword>
<dbReference type="HAMAP" id="MF_00731">
    <property type="entry name" value="MenE"/>
    <property type="match status" value="1"/>
</dbReference>
<dbReference type="EMBL" id="AYZE01000005">
    <property type="protein sequence ID" value="KRM92724.1"/>
    <property type="molecule type" value="Genomic_DNA"/>
</dbReference>
<keyword evidence="10" id="KW-1185">Reference proteome</keyword>
<comment type="pathway">
    <text evidence="5">Quinol/quinone metabolism; menaquinone biosynthesis.</text>
</comment>
<evidence type="ECO:0000259" key="7">
    <source>
        <dbReference type="Pfam" id="PF00501"/>
    </source>
</evidence>
<evidence type="ECO:0000256" key="1">
    <source>
        <dbReference type="ARBA" id="ARBA00022428"/>
    </source>
</evidence>
<dbReference type="NCBIfam" id="TIGR01923">
    <property type="entry name" value="menE"/>
    <property type="match status" value="1"/>
</dbReference>
<dbReference type="Proteomes" id="UP000051131">
    <property type="component" value="Unassembled WGS sequence"/>
</dbReference>
<dbReference type="Gene3D" id="3.30.300.30">
    <property type="match status" value="1"/>
</dbReference>
<evidence type="ECO:0000256" key="3">
    <source>
        <dbReference type="ARBA" id="ARBA00022741"/>
    </source>
</evidence>
<dbReference type="SUPFAM" id="SSF56801">
    <property type="entry name" value="Acetyl-CoA synthetase-like"/>
    <property type="match status" value="1"/>
</dbReference>
<dbReference type="InterPro" id="IPR042099">
    <property type="entry name" value="ANL_N_sf"/>
</dbReference>
<dbReference type="Pfam" id="PF00501">
    <property type="entry name" value="AMP-binding"/>
    <property type="match status" value="1"/>
</dbReference>
<feature type="transmembrane region" description="Helical" evidence="6">
    <location>
        <begin position="61"/>
        <end position="81"/>
    </location>
</feature>
<dbReference type="PATRIC" id="fig|1423729.3.peg.1687"/>
<protein>
    <recommendedName>
        <fullName evidence="5">2-succinylbenzoate--CoA ligase</fullName>
        <ecNumber evidence="5">6.2.1.26</ecNumber>
    </recommendedName>
    <alternativeName>
        <fullName evidence="5">o-succinylbenzoyl-CoA synthetase</fullName>
        <shortName evidence="5">OSB-CoA synthetase</shortName>
    </alternativeName>
</protein>
<evidence type="ECO:0000256" key="2">
    <source>
        <dbReference type="ARBA" id="ARBA00022598"/>
    </source>
</evidence>
<dbReference type="RefSeq" id="WP_057828319.1">
    <property type="nucleotide sequence ID" value="NZ_AYZE01000005.1"/>
</dbReference>
<dbReference type="AlphaFoldDB" id="A0A0R2CSQ6"/>
<dbReference type="InterPro" id="IPR025110">
    <property type="entry name" value="AMP-bd_C"/>
</dbReference>
<dbReference type="GO" id="GO:0009234">
    <property type="term" value="P:menaquinone biosynthetic process"/>
    <property type="evidence" value="ECO:0007669"/>
    <property type="project" value="UniProtKB-UniRule"/>
</dbReference>
<comment type="catalytic activity">
    <reaction evidence="5">
        <text>2-succinylbenzoate + ATP + CoA = 2-succinylbenzoyl-CoA + AMP + diphosphate</text>
        <dbReference type="Rhea" id="RHEA:17009"/>
        <dbReference type="ChEBI" id="CHEBI:18325"/>
        <dbReference type="ChEBI" id="CHEBI:30616"/>
        <dbReference type="ChEBI" id="CHEBI:33019"/>
        <dbReference type="ChEBI" id="CHEBI:57287"/>
        <dbReference type="ChEBI" id="CHEBI:57364"/>
        <dbReference type="ChEBI" id="CHEBI:456215"/>
        <dbReference type="EC" id="6.2.1.26"/>
    </reaction>
</comment>
<accession>A0A0R2CSQ6</accession>
<dbReference type="UniPathway" id="UPA01057">
    <property type="reaction ID" value="UER00166"/>
</dbReference>
<dbReference type="InterPro" id="IPR045851">
    <property type="entry name" value="AMP-bd_C_sf"/>
</dbReference>
<comment type="pathway">
    <text evidence="5">Quinol/quinone metabolism; 1,4-dihydroxy-2-naphthoate biosynthesis; 1,4-dihydroxy-2-naphthoate from chorismate: step 5/7.</text>
</comment>
<dbReference type="GO" id="GO:0031956">
    <property type="term" value="F:medium-chain fatty acid-CoA ligase activity"/>
    <property type="evidence" value="ECO:0007669"/>
    <property type="project" value="TreeGrafter"/>
</dbReference>
<keyword evidence="1 5" id="KW-0474">Menaquinone biosynthesis</keyword>
<comment type="function">
    <text evidence="5">Converts 2-succinylbenzoate (OSB) to 2-succinylbenzoyl-CoA (OSB-CoA).</text>
</comment>
<gene>
    <name evidence="5" type="primary">menE</name>
    <name evidence="9" type="ORF">FC80_GL001663</name>
</gene>
<dbReference type="EC" id="6.2.1.26" evidence="5"/>
<dbReference type="InterPro" id="IPR000873">
    <property type="entry name" value="AMP-dep_synth/lig_dom"/>
</dbReference>
<sequence length="481" mass="53783">MENWLNKQAELAPSKTALIFEGRRWTFQQLNAEVLVLNGKLQNIINKTPCKIGLLAANTPASYLTILALQGMGIQIVLLNFRLSLFELSKQIELADIDRVLIDDSLQTRNKELTNLAKVTNISCWNLSQIKHLGENKPNVVEEYEDNQVATIMFTSGTTGNPHGVLQTFKNHFFSAMGSAINLGLQADDLWLCAVPIFHISGLSIMMRSLIYGMPVLLVERFEEKKITQLLQKLPVTVMSVVPQMLKRLLESFPTVGYNSKFRCFLLGGAAIDEQTLRKCIALRLPIIQSYGMTETCSQVVALSFNDALNAVGSVGKPLFPVQLRIDEETKEIEIKAPNVTPGYLGKSSDFNKKLTGDGWFKTGDIGHFNKENFLFVEGRKGEMLISGGENIFPDEIENAYAGFSAITEFAVCGISDDQWGEVPIGFYVAPYEIPNNELIAYGKKKLARFKIPKQFVKVDRLPRTASGKVKRYELIMKLKD</sequence>